<accession>A0AAX6F5J6</accession>
<evidence type="ECO:0000256" key="1">
    <source>
        <dbReference type="ARBA" id="ARBA00004123"/>
    </source>
</evidence>
<dbReference type="Gene3D" id="4.10.280.10">
    <property type="entry name" value="Helix-loop-helix DNA-binding domain"/>
    <property type="match status" value="1"/>
</dbReference>
<dbReference type="GO" id="GO:0000978">
    <property type="term" value="F:RNA polymerase II cis-regulatory region sequence-specific DNA binding"/>
    <property type="evidence" value="ECO:0007669"/>
    <property type="project" value="TreeGrafter"/>
</dbReference>
<dbReference type="SUPFAM" id="SSF47459">
    <property type="entry name" value="HLH, helix-loop-helix DNA-binding domain"/>
    <property type="match status" value="1"/>
</dbReference>
<evidence type="ECO:0000256" key="7">
    <source>
        <dbReference type="ARBA" id="ARBA00023242"/>
    </source>
</evidence>
<keyword evidence="5" id="KW-0238">DNA-binding</keyword>
<evidence type="ECO:0000256" key="2">
    <source>
        <dbReference type="ARBA" id="ARBA00005510"/>
    </source>
</evidence>
<dbReference type="PANTHER" id="PTHR16223">
    <property type="entry name" value="TRANSCRIPTION FACTOR BHLH83-RELATED"/>
    <property type="match status" value="1"/>
</dbReference>
<proteinExistence type="inferred from homology"/>
<dbReference type="FunFam" id="4.10.280.10:FF:000032">
    <property type="entry name" value="Transcription factor bHLH123 family"/>
    <property type="match status" value="1"/>
</dbReference>
<feature type="compositionally biased region" description="Basic and acidic residues" evidence="8">
    <location>
        <begin position="372"/>
        <end position="388"/>
    </location>
</feature>
<keyword evidence="7" id="KW-0539">Nucleus</keyword>
<dbReference type="AlphaFoldDB" id="A0AAX6F5J6"/>
<evidence type="ECO:0000259" key="9">
    <source>
        <dbReference type="PROSITE" id="PS50888"/>
    </source>
</evidence>
<keyword evidence="11" id="KW-1185">Reference proteome</keyword>
<reference evidence="10" key="1">
    <citation type="journal article" date="2023" name="GigaByte">
        <title>Genome assembly of the bearded iris, Iris pallida Lam.</title>
        <authorList>
            <person name="Bruccoleri R.E."/>
            <person name="Oakeley E.J."/>
            <person name="Faust A.M.E."/>
            <person name="Altorfer M."/>
            <person name="Dessus-Babus S."/>
            <person name="Burckhardt D."/>
            <person name="Oertli M."/>
            <person name="Naumann U."/>
            <person name="Petersen F."/>
            <person name="Wong J."/>
        </authorList>
    </citation>
    <scope>NUCLEOTIDE SEQUENCE</scope>
    <source>
        <strain evidence="10">GSM-AAB239-AS_SAM_17_03QT</strain>
    </source>
</reference>
<dbReference type="InterPro" id="IPR011598">
    <property type="entry name" value="bHLH_dom"/>
</dbReference>
<dbReference type="GO" id="GO:0005634">
    <property type="term" value="C:nucleus"/>
    <property type="evidence" value="ECO:0007669"/>
    <property type="project" value="UniProtKB-SubCell"/>
</dbReference>
<feature type="compositionally biased region" description="Polar residues" evidence="8">
    <location>
        <begin position="259"/>
        <end position="276"/>
    </location>
</feature>
<keyword evidence="4" id="KW-0805">Transcription regulation</keyword>
<evidence type="ECO:0000313" key="11">
    <source>
        <dbReference type="Proteomes" id="UP001140949"/>
    </source>
</evidence>
<evidence type="ECO:0000256" key="3">
    <source>
        <dbReference type="ARBA" id="ARBA00011738"/>
    </source>
</evidence>
<organism evidence="10 11">
    <name type="scientific">Iris pallida</name>
    <name type="common">Sweet iris</name>
    <dbReference type="NCBI Taxonomy" id="29817"/>
    <lineage>
        <taxon>Eukaryota</taxon>
        <taxon>Viridiplantae</taxon>
        <taxon>Streptophyta</taxon>
        <taxon>Embryophyta</taxon>
        <taxon>Tracheophyta</taxon>
        <taxon>Spermatophyta</taxon>
        <taxon>Magnoliopsida</taxon>
        <taxon>Liliopsida</taxon>
        <taxon>Asparagales</taxon>
        <taxon>Iridaceae</taxon>
        <taxon>Iridoideae</taxon>
        <taxon>Irideae</taxon>
        <taxon>Iris</taxon>
    </lineage>
</organism>
<feature type="region of interest" description="Disordered" evidence="8">
    <location>
        <begin position="366"/>
        <end position="388"/>
    </location>
</feature>
<gene>
    <name evidence="10" type="ORF">M6B38_154555</name>
</gene>
<dbReference type="GO" id="GO:0046983">
    <property type="term" value="F:protein dimerization activity"/>
    <property type="evidence" value="ECO:0007669"/>
    <property type="project" value="InterPro"/>
</dbReference>
<evidence type="ECO:0000256" key="8">
    <source>
        <dbReference type="SAM" id="MobiDB-lite"/>
    </source>
</evidence>
<comment type="subcellular location">
    <subcellularLocation>
        <location evidence="1">Nucleus</location>
    </subcellularLocation>
</comment>
<feature type="region of interest" description="Disordered" evidence="8">
    <location>
        <begin position="16"/>
        <end position="43"/>
    </location>
</feature>
<sequence>MTESSNLNLDLHHQHEGFHGASSSSSSSSLAAPPPFHFAATSNRNHDWNQHHHLLLNNGGDDDQFMPTNNGALHPSPRDFMRSSQCDMAPVQDLGSIFQWPTAHEQGYVTTMNHHHHSSLQEQLVSTKGVKEELSESFAKLAGVDVLQNYHLIMSSSSLQPEVGEVGFVDNDPMGNLGGFGRGLGSFCTVLPTANISAGSNQLPSPYSSNSPGMDVRALDLSSSGRFGRTLCQPAAVDSMALLREDLAYLQELPAAQPASLSQKPQLPSSNFSGVKNQEARGARSNGLEYRATQSVAKKPRLESRASFTPFKVRKEKLGDRIAALQQLVAPFGKTDTASVLMEAIGYIKFLQDQVETLSVPYMRSSNNKKMRTSEETSTEERSEEPKLDLRSRGLCLVPLSCTSYVTDEINGGVWSPPNYRGGGP</sequence>
<keyword evidence="6" id="KW-0804">Transcription</keyword>
<dbReference type="Proteomes" id="UP001140949">
    <property type="component" value="Unassembled WGS sequence"/>
</dbReference>
<evidence type="ECO:0000256" key="6">
    <source>
        <dbReference type="ARBA" id="ARBA00023163"/>
    </source>
</evidence>
<dbReference type="PROSITE" id="PS50888">
    <property type="entry name" value="BHLH"/>
    <property type="match status" value="1"/>
</dbReference>
<dbReference type="EMBL" id="JANAVB010031818">
    <property type="protein sequence ID" value="KAJ6811255.1"/>
    <property type="molecule type" value="Genomic_DNA"/>
</dbReference>
<dbReference type="InterPro" id="IPR045843">
    <property type="entry name" value="IND-like"/>
</dbReference>
<dbReference type="PANTHER" id="PTHR16223:SF56">
    <property type="entry name" value="TRANSCRIPTION FACTOR BHLH110"/>
    <property type="match status" value="1"/>
</dbReference>
<protein>
    <submittedName>
        <fullName evidence="10">Transcription factor bHLH110</fullName>
    </submittedName>
</protein>
<dbReference type="CDD" id="cd11393">
    <property type="entry name" value="bHLH_AtbHLH_like"/>
    <property type="match status" value="1"/>
</dbReference>
<dbReference type="InterPro" id="IPR045239">
    <property type="entry name" value="bHLH95_bHLH"/>
</dbReference>
<reference evidence="10" key="2">
    <citation type="submission" date="2023-04" db="EMBL/GenBank/DDBJ databases">
        <authorList>
            <person name="Bruccoleri R.E."/>
            <person name="Oakeley E.J."/>
            <person name="Faust A.-M."/>
            <person name="Dessus-Babus S."/>
            <person name="Altorfer M."/>
            <person name="Burckhardt D."/>
            <person name="Oertli M."/>
            <person name="Naumann U."/>
            <person name="Petersen F."/>
            <person name="Wong J."/>
        </authorList>
    </citation>
    <scope>NUCLEOTIDE SEQUENCE</scope>
    <source>
        <strain evidence="10">GSM-AAB239-AS_SAM_17_03QT</strain>
        <tissue evidence="10">Leaf</tissue>
    </source>
</reference>
<name>A0AAX6F5J6_IRIPA</name>
<evidence type="ECO:0000256" key="5">
    <source>
        <dbReference type="ARBA" id="ARBA00023125"/>
    </source>
</evidence>
<comment type="similarity">
    <text evidence="2">Belongs to the bHLH protein family.</text>
</comment>
<comment type="caution">
    <text evidence="10">The sequence shown here is derived from an EMBL/GenBank/DDBJ whole genome shotgun (WGS) entry which is preliminary data.</text>
</comment>
<dbReference type="GO" id="GO:0000981">
    <property type="term" value="F:DNA-binding transcription factor activity, RNA polymerase II-specific"/>
    <property type="evidence" value="ECO:0007669"/>
    <property type="project" value="TreeGrafter"/>
</dbReference>
<evidence type="ECO:0000313" key="10">
    <source>
        <dbReference type="EMBL" id="KAJ6811255.1"/>
    </source>
</evidence>
<comment type="subunit">
    <text evidence="3">Homodimer.</text>
</comment>
<feature type="domain" description="BHLH" evidence="9">
    <location>
        <begin position="302"/>
        <end position="351"/>
    </location>
</feature>
<evidence type="ECO:0000256" key="4">
    <source>
        <dbReference type="ARBA" id="ARBA00023015"/>
    </source>
</evidence>
<feature type="region of interest" description="Disordered" evidence="8">
    <location>
        <begin position="259"/>
        <end position="296"/>
    </location>
</feature>
<dbReference type="InterPro" id="IPR036638">
    <property type="entry name" value="HLH_DNA-bd_sf"/>
</dbReference>